<dbReference type="Proteomes" id="UP000186341">
    <property type="component" value="Unassembled WGS sequence"/>
</dbReference>
<dbReference type="Gene3D" id="3.40.630.190">
    <property type="entry name" value="LCP protein"/>
    <property type="match status" value="1"/>
</dbReference>
<comment type="similarity">
    <text evidence="1">Belongs to the LytR/CpsA/Psr (LCP) family.</text>
</comment>
<evidence type="ECO:0000313" key="5">
    <source>
        <dbReference type="EMBL" id="OLU37537.1"/>
    </source>
</evidence>
<evidence type="ECO:0000313" key="6">
    <source>
        <dbReference type="Proteomes" id="UP000186341"/>
    </source>
</evidence>
<feature type="transmembrane region" description="Helical" evidence="3">
    <location>
        <begin position="12"/>
        <end position="30"/>
    </location>
</feature>
<feature type="transmembrane region" description="Helical" evidence="3">
    <location>
        <begin position="72"/>
        <end position="93"/>
    </location>
</feature>
<dbReference type="NCBIfam" id="TIGR00350">
    <property type="entry name" value="lytR_cpsA_psr"/>
    <property type="match status" value="1"/>
</dbReference>
<dbReference type="PANTHER" id="PTHR33392:SF6">
    <property type="entry name" value="POLYISOPRENYL-TEICHOIC ACID--PEPTIDOGLYCAN TEICHOIC ACID TRANSFERASE TAGU"/>
    <property type="match status" value="1"/>
</dbReference>
<keyword evidence="3" id="KW-1133">Transmembrane helix</keyword>
<keyword evidence="3" id="KW-0472">Membrane</keyword>
<reference evidence="5 6" key="1">
    <citation type="submission" date="2016-11" db="EMBL/GenBank/DDBJ databases">
        <title>Description of two novel members of the family Erysipelotrichaceae: Ileibacterium lipovorans gen. nov., sp. nov. and Dubosiella newyorkensis, gen. nov., sp. nov.</title>
        <authorList>
            <person name="Cox L.M."/>
            <person name="Sohn J."/>
            <person name="Tyrrell K.L."/>
            <person name="Citron D.M."/>
            <person name="Lawson P.A."/>
            <person name="Patel N.B."/>
            <person name="Iizumi T."/>
            <person name="Perez-Perez G.I."/>
            <person name="Goldstein E.J."/>
            <person name="Blaser M.J."/>
        </authorList>
    </citation>
    <scope>NUCLEOTIDE SEQUENCE [LARGE SCALE GENOMIC DNA]</scope>
    <source>
        <strain evidence="5 6">NYU-BL-A3</strain>
    </source>
</reference>
<proteinExistence type="inferred from homology"/>
<dbReference type="InterPro" id="IPR004474">
    <property type="entry name" value="LytR_CpsA_psr"/>
</dbReference>
<feature type="region of interest" description="Disordered" evidence="2">
    <location>
        <begin position="565"/>
        <end position="623"/>
    </location>
</feature>
<name>A0A1U7NDZ5_9FIRM</name>
<evidence type="ECO:0000256" key="3">
    <source>
        <dbReference type="SAM" id="Phobius"/>
    </source>
</evidence>
<organism evidence="5 6">
    <name type="scientific">Ileibacterium valens</name>
    <dbReference type="NCBI Taxonomy" id="1862668"/>
    <lineage>
        <taxon>Bacteria</taxon>
        <taxon>Bacillati</taxon>
        <taxon>Bacillota</taxon>
        <taxon>Erysipelotrichia</taxon>
        <taxon>Erysipelotrichales</taxon>
        <taxon>Erysipelotrichaceae</taxon>
        <taxon>Ileibacterium</taxon>
    </lineage>
</organism>
<evidence type="ECO:0000256" key="1">
    <source>
        <dbReference type="ARBA" id="ARBA00006068"/>
    </source>
</evidence>
<dbReference type="AlphaFoldDB" id="A0A1U7NDZ5"/>
<feature type="compositionally biased region" description="Pro residues" evidence="2">
    <location>
        <begin position="565"/>
        <end position="611"/>
    </location>
</feature>
<gene>
    <name evidence="5" type="ORF">BO222_10540</name>
</gene>
<dbReference type="SUPFAM" id="SSF53850">
    <property type="entry name" value="Periplasmic binding protein-like II"/>
    <property type="match status" value="1"/>
</dbReference>
<dbReference type="EMBL" id="MPJW01000199">
    <property type="protein sequence ID" value="OLU37537.1"/>
    <property type="molecule type" value="Genomic_DNA"/>
</dbReference>
<evidence type="ECO:0000259" key="4">
    <source>
        <dbReference type="Pfam" id="PF03816"/>
    </source>
</evidence>
<dbReference type="PANTHER" id="PTHR33392">
    <property type="entry name" value="POLYISOPRENYL-TEICHOIC ACID--PEPTIDOGLYCAN TEICHOIC ACID TRANSFERASE TAGU"/>
    <property type="match status" value="1"/>
</dbReference>
<sequence length="623" mass="67820">MNSDGTSKKFLLIRILICILLCIVTVLFVGQINALNILSQNYMLILIAAAAILCGLVSVLVLFAAKKTGTQIACSVLAVALAAGCGFGSFYVAKTGNMLGALTAAHSGKIANVVQVYALKDSAIKSDKDLEDKKIGVVKNVNAVGITHLLNDLKDKGITVKEEQYDNFGPLADALYDKEVSAIAINQVHESNITHLAKFTDFKDKAEVIYSFTYYTNATSAADAVTDITEEPFTVLINGSDSRGGLGDTDRSDVNMLAVVNPKTHVVLLVSIPRDAYVKTYCDPEYDCLEGQYDKLTHTGIHTYNTTAKTIEELMGIDINYVFRANFSAVVSIVDALGGIDVNVAPGYAVDYFYTNDMFGTEYGVEEGVNHLNGEAALCYARERYAYTEGDFQRIKNQQEVLTQIARKATSPEVIARYPALIDAIEGNFWTDVSQDEISELIQFQLDQMPQWTFISYSLSGTPDNRYCAEAYGNASVVILDQNTVKFADKLIKAVQSGDSGKEITDMIDTYEAPAPDYGEAETEGNNQVDPEYSAEYEYYEPVQEPVYNEPVYNAPVVEAPIYTPPVVPETPAPEPDPVPEPTPEPEPAPVPVPEPTPEPEPVPEPAPEPSQEPAAVTQQPAA</sequence>
<keyword evidence="6" id="KW-1185">Reference proteome</keyword>
<feature type="domain" description="Cell envelope-related transcriptional attenuator" evidence="4">
    <location>
        <begin position="251"/>
        <end position="410"/>
    </location>
</feature>
<dbReference type="Pfam" id="PF03816">
    <property type="entry name" value="LytR_cpsA_psr"/>
    <property type="match status" value="1"/>
</dbReference>
<dbReference type="InterPro" id="IPR050922">
    <property type="entry name" value="LytR/CpsA/Psr_CW_biosynth"/>
</dbReference>
<accession>A0A1U7NDZ5</accession>
<evidence type="ECO:0000256" key="2">
    <source>
        <dbReference type="SAM" id="MobiDB-lite"/>
    </source>
</evidence>
<feature type="transmembrane region" description="Helical" evidence="3">
    <location>
        <begin position="42"/>
        <end position="65"/>
    </location>
</feature>
<dbReference type="GeneID" id="82203588"/>
<dbReference type="OrthoDB" id="27330at2"/>
<protein>
    <recommendedName>
        <fullName evidence="4">Cell envelope-related transcriptional attenuator domain-containing protein</fullName>
    </recommendedName>
</protein>
<keyword evidence="3" id="KW-0812">Transmembrane</keyword>
<dbReference type="Gene3D" id="3.40.190.10">
    <property type="entry name" value="Periplasmic binding protein-like II"/>
    <property type="match status" value="1"/>
</dbReference>
<comment type="caution">
    <text evidence="5">The sequence shown here is derived from an EMBL/GenBank/DDBJ whole genome shotgun (WGS) entry which is preliminary data.</text>
</comment>
<dbReference type="RefSeq" id="WP_075820778.1">
    <property type="nucleotide sequence ID" value="NZ_CAPIAK010000049.1"/>
</dbReference>